<proteinExistence type="inferred from homology"/>
<evidence type="ECO:0000256" key="9">
    <source>
        <dbReference type="ARBA" id="ARBA00023139"/>
    </source>
</evidence>
<reference evidence="13" key="2">
    <citation type="submission" date="2025-09" db="UniProtKB">
        <authorList>
            <consortium name="Ensembl"/>
        </authorList>
    </citation>
    <scope>IDENTIFICATION</scope>
</reference>
<evidence type="ECO:0000256" key="1">
    <source>
        <dbReference type="ARBA" id="ARBA00001913"/>
    </source>
</evidence>
<evidence type="ECO:0000256" key="6">
    <source>
        <dbReference type="ARBA" id="ARBA00022837"/>
    </source>
</evidence>
<dbReference type="PANTHER" id="PTHR23248:SF38">
    <property type="entry name" value="PHOSPHOLIPID SCRAMBLASE 1"/>
    <property type="match status" value="1"/>
</dbReference>
<evidence type="ECO:0000256" key="5">
    <source>
        <dbReference type="ARBA" id="ARBA00022692"/>
    </source>
</evidence>
<name>A0A8C2VAV6_CHILA</name>
<feature type="region of interest" description="Disordered" evidence="12">
    <location>
        <begin position="1"/>
        <end position="72"/>
    </location>
</feature>
<dbReference type="Proteomes" id="UP000694398">
    <property type="component" value="Unassembled WGS sequence"/>
</dbReference>
<dbReference type="GO" id="GO:0005886">
    <property type="term" value="C:plasma membrane"/>
    <property type="evidence" value="ECO:0007669"/>
    <property type="project" value="TreeGrafter"/>
</dbReference>
<evidence type="ECO:0000256" key="3">
    <source>
        <dbReference type="ARBA" id="ARBA00005350"/>
    </source>
</evidence>
<keyword evidence="6 11" id="KW-0106">Calcium</keyword>
<sequence>MDIPRPGTNLPPGRTSQNPPATLQGSGRPPHRIPKDTYPVSPTDCSVPSPKYPGAVQAGFPIQNQPEHNHQPGGPIGVLWAPAPSPPLSCPPGLEYLSQIDQILIHQQTELLEVLTGIETNNRFEIKNSLGQRIYFAVEDTDCCTLNCCGSVRPFTLRVLDHLNREVITMQRPLRCDDCCFPGCLQEIEVQAPPGVPVGYVIQTWHPCLPKYTVQNARREDVLKITGPCVLCKCCTDIDFKIKSLDGKSTVGKISKHWTGFFREAFTDADNFGIQFPLDLDVKMKAVMLGACFLIDFMFFEDY</sequence>
<keyword evidence="10 11" id="KW-0449">Lipoprotein</keyword>
<evidence type="ECO:0000256" key="7">
    <source>
        <dbReference type="ARBA" id="ARBA00022989"/>
    </source>
</evidence>
<comment type="similarity">
    <text evidence="3 11">Belongs to the phospholipid scramblase family.</text>
</comment>
<feature type="compositionally biased region" description="Polar residues" evidence="12">
    <location>
        <begin position="14"/>
        <end position="25"/>
    </location>
</feature>
<dbReference type="OrthoDB" id="191150at2759"/>
<evidence type="ECO:0000256" key="10">
    <source>
        <dbReference type="ARBA" id="ARBA00023288"/>
    </source>
</evidence>
<accession>A0A8C2VAV6</accession>
<keyword evidence="4" id="KW-0597">Phosphoprotein</keyword>
<comment type="cofactor">
    <cofactor evidence="1 11">
        <name>Ca(2+)</name>
        <dbReference type="ChEBI" id="CHEBI:29108"/>
    </cofactor>
</comment>
<dbReference type="AlphaFoldDB" id="A0A8C2VAV6"/>
<keyword evidence="7" id="KW-1133">Transmembrane helix</keyword>
<evidence type="ECO:0000256" key="2">
    <source>
        <dbReference type="ARBA" id="ARBA00004606"/>
    </source>
</evidence>
<keyword evidence="8" id="KW-0472">Membrane</keyword>
<keyword evidence="9 11" id="KW-0564">Palmitate</keyword>
<evidence type="ECO:0000256" key="4">
    <source>
        <dbReference type="ARBA" id="ARBA00022553"/>
    </source>
</evidence>
<keyword evidence="14" id="KW-1185">Reference proteome</keyword>
<keyword evidence="5" id="KW-0812">Transmembrane</keyword>
<organism evidence="13 14">
    <name type="scientific">Chinchilla lanigera</name>
    <name type="common">Long-tailed chinchilla</name>
    <name type="synonym">Chinchilla villidera</name>
    <dbReference type="NCBI Taxonomy" id="34839"/>
    <lineage>
        <taxon>Eukaryota</taxon>
        <taxon>Metazoa</taxon>
        <taxon>Chordata</taxon>
        <taxon>Craniata</taxon>
        <taxon>Vertebrata</taxon>
        <taxon>Euteleostomi</taxon>
        <taxon>Mammalia</taxon>
        <taxon>Eutheria</taxon>
        <taxon>Euarchontoglires</taxon>
        <taxon>Glires</taxon>
        <taxon>Rodentia</taxon>
        <taxon>Hystricomorpha</taxon>
        <taxon>Chinchillidae</taxon>
        <taxon>Chinchilla</taxon>
    </lineage>
</organism>
<evidence type="ECO:0000256" key="11">
    <source>
        <dbReference type="RuleBase" id="RU363116"/>
    </source>
</evidence>
<dbReference type="InterPro" id="IPR005552">
    <property type="entry name" value="Scramblase"/>
</dbReference>
<comment type="function">
    <text evidence="11">May mediate accelerated ATP-independent bidirectional transbilayer migration of phospholipids upon binding calcium ions that results in a loss of phospholipid asymmetry in the plasma membrane.</text>
</comment>
<evidence type="ECO:0000256" key="8">
    <source>
        <dbReference type="ARBA" id="ARBA00023136"/>
    </source>
</evidence>
<evidence type="ECO:0000313" key="14">
    <source>
        <dbReference type="Proteomes" id="UP000694398"/>
    </source>
</evidence>
<dbReference type="PANTHER" id="PTHR23248">
    <property type="entry name" value="PHOSPHOLIPID SCRAMBLASE-RELATED"/>
    <property type="match status" value="1"/>
</dbReference>
<reference evidence="13" key="1">
    <citation type="submission" date="2025-08" db="UniProtKB">
        <authorList>
            <consortium name="Ensembl"/>
        </authorList>
    </citation>
    <scope>IDENTIFICATION</scope>
</reference>
<gene>
    <name evidence="13" type="primary">LOC102019692</name>
</gene>
<dbReference type="GeneID" id="102019692"/>
<dbReference type="RefSeq" id="XP_005401494.1">
    <property type="nucleotide sequence ID" value="XM_005401437.1"/>
</dbReference>
<protein>
    <recommendedName>
        <fullName evidence="11">Phospholipid scramblase</fullName>
    </recommendedName>
</protein>
<dbReference type="Ensembl" id="ENSCLAT00000012039.1">
    <property type="protein sequence ID" value="ENSCLAP00000011899.1"/>
    <property type="gene ID" value="ENSCLAG00000008210.1"/>
</dbReference>
<comment type="subcellular location">
    <subcellularLocation>
        <location evidence="2">Membrane</location>
        <topology evidence="2">Single-pass type II membrane protein</topology>
    </subcellularLocation>
</comment>
<evidence type="ECO:0000256" key="12">
    <source>
        <dbReference type="SAM" id="MobiDB-lite"/>
    </source>
</evidence>
<dbReference type="GO" id="GO:0017128">
    <property type="term" value="F:phospholipid scramblase activity"/>
    <property type="evidence" value="ECO:0007669"/>
    <property type="project" value="InterPro"/>
</dbReference>
<evidence type="ECO:0000313" key="13">
    <source>
        <dbReference type="Ensembl" id="ENSCLAP00000011899.1"/>
    </source>
</evidence>
<dbReference type="GeneTree" id="ENSGT00940000154435"/>
<dbReference type="Pfam" id="PF03803">
    <property type="entry name" value="Scramblase"/>
    <property type="match status" value="1"/>
</dbReference>